<dbReference type="PANTHER" id="PTHR33619">
    <property type="entry name" value="POLYSACCHARIDE EXPORT PROTEIN GFCE-RELATED"/>
    <property type="match status" value="1"/>
</dbReference>
<dbReference type="Pfam" id="PF22461">
    <property type="entry name" value="SLBB_2"/>
    <property type="match status" value="2"/>
</dbReference>
<evidence type="ECO:0000256" key="9">
    <source>
        <dbReference type="ARBA" id="ARBA00023065"/>
    </source>
</evidence>
<dbReference type="Pfam" id="PF10531">
    <property type="entry name" value="SLBB"/>
    <property type="match status" value="3"/>
</dbReference>
<feature type="domain" description="Soluble ligand binding" evidence="17">
    <location>
        <begin position="230"/>
        <end position="274"/>
    </location>
</feature>
<evidence type="ECO:0000256" key="14">
    <source>
        <dbReference type="ARBA" id="ARBA00023288"/>
    </source>
</evidence>
<keyword evidence="4" id="KW-1134">Transmembrane beta strand</keyword>
<evidence type="ECO:0000313" key="20">
    <source>
        <dbReference type="Proteomes" id="UP000075606"/>
    </source>
</evidence>
<dbReference type="GO" id="GO:0009279">
    <property type="term" value="C:cell outer membrane"/>
    <property type="evidence" value="ECO:0007669"/>
    <property type="project" value="UniProtKB-SubCell"/>
</dbReference>
<keyword evidence="7" id="KW-0732">Signal</keyword>
<dbReference type="EMBL" id="LRPC01000001">
    <property type="protein sequence ID" value="KYG78198.1"/>
    <property type="molecule type" value="Genomic_DNA"/>
</dbReference>
<dbReference type="GO" id="GO:0015159">
    <property type="term" value="F:polysaccharide transmembrane transporter activity"/>
    <property type="evidence" value="ECO:0007669"/>
    <property type="project" value="InterPro"/>
</dbReference>
<evidence type="ECO:0000256" key="10">
    <source>
        <dbReference type="ARBA" id="ARBA00023114"/>
    </source>
</evidence>
<comment type="similarity">
    <text evidence="2">Belongs to the BexD/CtrA/VexA family.</text>
</comment>
<dbReference type="Pfam" id="PF02563">
    <property type="entry name" value="Poly_export"/>
    <property type="match status" value="1"/>
</dbReference>
<feature type="coiled-coil region" evidence="15">
    <location>
        <begin position="655"/>
        <end position="682"/>
    </location>
</feature>
<keyword evidence="5" id="KW-0762">Sugar transport</keyword>
<organism evidence="19 20">
    <name type="scientific">Roseivirga spongicola</name>
    <dbReference type="NCBI Taxonomy" id="333140"/>
    <lineage>
        <taxon>Bacteria</taxon>
        <taxon>Pseudomonadati</taxon>
        <taxon>Bacteroidota</taxon>
        <taxon>Cytophagia</taxon>
        <taxon>Cytophagales</taxon>
        <taxon>Roseivirgaceae</taxon>
        <taxon>Roseivirga</taxon>
    </lineage>
</organism>
<name>A0A150XHK2_9BACT</name>
<evidence type="ECO:0000259" key="16">
    <source>
        <dbReference type="Pfam" id="PF02563"/>
    </source>
</evidence>
<dbReference type="InterPro" id="IPR049712">
    <property type="entry name" value="Poly_export"/>
</dbReference>
<dbReference type="InterPro" id="IPR003715">
    <property type="entry name" value="Poly_export_N"/>
</dbReference>
<dbReference type="OrthoDB" id="9808948at2"/>
<evidence type="ECO:0000256" key="2">
    <source>
        <dbReference type="ARBA" id="ARBA00009450"/>
    </source>
</evidence>
<keyword evidence="10" id="KW-0626">Porin</keyword>
<evidence type="ECO:0000256" key="6">
    <source>
        <dbReference type="ARBA" id="ARBA00022692"/>
    </source>
</evidence>
<gene>
    <name evidence="19" type="ORF">AWW68_05375</name>
</gene>
<dbReference type="PANTHER" id="PTHR33619:SF3">
    <property type="entry name" value="POLYSACCHARIDE EXPORT PROTEIN GFCE-RELATED"/>
    <property type="match status" value="1"/>
</dbReference>
<keyword evidence="8" id="KW-0625">Polysaccharide transport</keyword>
<accession>A0A150XHK2</accession>
<comment type="caution">
    <text evidence="19">The sequence shown here is derived from an EMBL/GenBank/DDBJ whole genome shotgun (WGS) entry which is preliminary data.</text>
</comment>
<dbReference type="Gene3D" id="3.10.560.10">
    <property type="entry name" value="Outer membrane lipoprotein wza domain like"/>
    <property type="match status" value="6"/>
</dbReference>
<keyword evidence="15" id="KW-0175">Coiled coil</keyword>
<evidence type="ECO:0000256" key="15">
    <source>
        <dbReference type="SAM" id="Coils"/>
    </source>
</evidence>
<keyword evidence="20" id="KW-1185">Reference proteome</keyword>
<evidence type="ECO:0000256" key="7">
    <source>
        <dbReference type="ARBA" id="ARBA00022729"/>
    </source>
</evidence>
<keyword evidence="14" id="KW-0449">Lipoprotein</keyword>
<sequence length="852" mass="94329">MRSHLFTYFLLFFFSITISSLSGQSLPDFSSINISSLSDQQIEAYVKQANAMGYSQTDLISLARSQGMSTNELSLLTERINNVESSRLAKSRTSPSTSSRLRSAYTDSLEVLVAKEKSEIYGLDIFRKSSFLTFQTTQNTPTPKEYILGAGDEVYIDVYGASESYYQGTISPDGTILLENIGPVVISGLSIDEARGKVKSRLAGYYDGINGTNPNTFVSLSLGQVRSVNVNVIGQVELPGTYNLSALNTVFNALYAAGGVNENGTLREIKHFRNGELLSTIDVYEFLQNGYSIGDKRIENGDVILVQPYTNRVTLKGATKIAGKFELKAEETVADLMKYSGGFAENAYTKSIKLYRVNDGQRLVVDIHSDQFEVFGIKTGDEFMVSYALDRFTNRVIVKGAVFRPGDYSIGQGLTLQGLLNKAEGLKPDAFQDRILITRTGEDFTTESISISLKNATTFNLQKEDVVTVFSRNELREEAFVEVLGEVNSPGVFSFSKGLTLDDVLLQVGGTVTSAYGGNVEISRRISTEENGGLGLSETYVFPIDMKGEIEGESGFELEPYDQVLFRRSQNFRRQQLVTVEGQVSSPGLYAIKNQGERISDILNRAGGITEFAFVEGATLIRKTEFYEEPTDIEKQIDDLIRLQEKFENNPNLLTEAELAMISRIEDDIQELEKRRESNQSLSSFAKRERIKEVIERNALTSNIQLKQAEAIGIDLPSIINRPGSVSDLLLEEGDVLVIPKRSETVRLRGKLLYPTTSRFVEGKSLKYYINNAGGFDYRAKKKGTYVVYANGEVARTKSLLFMKFYPKAAPGAEVIVPTKPLKIPIRLQDVIGITSGLATLALVISQISQNN</sequence>
<dbReference type="STRING" id="333140.AWW68_05375"/>
<dbReference type="InterPro" id="IPR019554">
    <property type="entry name" value="Soluble_ligand-bd"/>
</dbReference>
<keyword evidence="6" id="KW-0812">Transmembrane</keyword>
<evidence type="ECO:0008006" key="21">
    <source>
        <dbReference type="Google" id="ProtNLM"/>
    </source>
</evidence>
<evidence type="ECO:0000259" key="17">
    <source>
        <dbReference type="Pfam" id="PF10531"/>
    </source>
</evidence>
<evidence type="ECO:0000256" key="4">
    <source>
        <dbReference type="ARBA" id="ARBA00022452"/>
    </source>
</evidence>
<dbReference type="GO" id="GO:0015288">
    <property type="term" value="F:porin activity"/>
    <property type="evidence" value="ECO:0007669"/>
    <property type="project" value="UniProtKB-KW"/>
</dbReference>
<feature type="domain" description="Polysaccharide export protein N-terminal" evidence="16">
    <location>
        <begin position="141"/>
        <end position="206"/>
    </location>
</feature>
<evidence type="ECO:0000256" key="12">
    <source>
        <dbReference type="ARBA" id="ARBA00023139"/>
    </source>
</evidence>
<keyword evidence="11" id="KW-0472">Membrane</keyword>
<dbReference type="RefSeq" id="WP_068217454.1">
    <property type="nucleotide sequence ID" value="NZ_CP139724.1"/>
</dbReference>
<keyword evidence="13" id="KW-0998">Cell outer membrane</keyword>
<comment type="subcellular location">
    <subcellularLocation>
        <location evidence="1">Cell outer membrane</location>
        <topology evidence="1">Multi-pass membrane protein</topology>
    </subcellularLocation>
</comment>
<evidence type="ECO:0000256" key="5">
    <source>
        <dbReference type="ARBA" id="ARBA00022597"/>
    </source>
</evidence>
<dbReference type="Proteomes" id="UP000075606">
    <property type="component" value="Unassembled WGS sequence"/>
</dbReference>
<evidence type="ECO:0000313" key="19">
    <source>
        <dbReference type="EMBL" id="KYG78198.1"/>
    </source>
</evidence>
<feature type="domain" description="SLBB" evidence="18">
    <location>
        <begin position="395"/>
        <end position="469"/>
    </location>
</feature>
<dbReference type="AlphaFoldDB" id="A0A150XHK2"/>
<evidence type="ECO:0000256" key="8">
    <source>
        <dbReference type="ARBA" id="ARBA00023047"/>
    </source>
</evidence>
<evidence type="ECO:0000256" key="13">
    <source>
        <dbReference type="ARBA" id="ARBA00023237"/>
    </source>
</evidence>
<evidence type="ECO:0000256" key="11">
    <source>
        <dbReference type="ARBA" id="ARBA00023136"/>
    </source>
</evidence>
<proteinExistence type="inferred from homology"/>
<dbReference type="InterPro" id="IPR054765">
    <property type="entry name" value="SLBB_dom"/>
</dbReference>
<evidence type="ECO:0000256" key="1">
    <source>
        <dbReference type="ARBA" id="ARBA00004571"/>
    </source>
</evidence>
<evidence type="ECO:0000259" key="18">
    <source>
        <dbReference type="Pfam" id="PF22461"/>
    </source>
</evidence>
<keyword evidence="3" id="KW-0813">Transport</keyword>
<reference evidence="19 20" key="1">
    <citation type="submission" date="2016-01" db="EMBL/GenBank/DDBJ databases">
        <title>Genome sequencing of Roseivirga spongicola UST030701-084.</title>
        <authorList>
            <person name="Selvaratnam C."/>
            <person name="Thevarajoo S."/>
            <person name="Goh K.M."/>
            <person name="Ee R."/>
            <person name="Chan K.-G."/>
            <person name="Chong C.S."/>
        </authorList>
    </citation>
    <scope>NUCLEOTIDE SEQUENCE [LARGE SCALE GENOMIC DNA]</scope>
    <source>
        <strain evidence="19 20">UST030701-084</strain>
    </source>
</reference>
<keyword evidence="9" id="KW-0406">Ion transport</keyword>
<protein>
    <recommendedName>
        <fullName evidence="21">Capsule biosynthesis protein</fullName>
    </recommendedName>
</protein>
<keyword evidence="12" id="KW-0564">Palmitate</keyword>
<dbReference type="GO" id="GO:0006811">
    <property type="term" value="P:monoatomic ion transport"/>
    <property type="evidence" value="ECO:0007669"/>
    <property type="project" value="UniProtKB-KW"/>
</dbReference>
<dbReference type="GO" id="GO:0046930">
    <property type="term" value="C:pore complex"/>
    <property type="evidence" value="ECO:0007669"/>
    <property type="project" value="UniProtKB-KW"/>
</dbReference>
<evidence type="ECO:0000256" key="3">
    <source>
        <dbReference type="ARBA" id="ARBA00022448"/>
    </source>
</evidence>
<feature type="domain" description="SLBB" evidence="18">
    <location>
        <begin position="576"/>
        <end position="626"/>
    </location>
</feature>
<feature type="domain" description="Soluble ligand binding" evidence="17">
    <location>
        <begin position="481"/>
        <end position="527"/>
    </location>
</feature>
<feature type="domain" description="Soluble ligand binding" evidence="17">
    <location>
        <begin position="313"/>
        <end position="361"/>
    </location>
</feature>